<evidence type="ECO:0000256" key="6">
    <source>
        <dbReference type="ARBA" id="ARBA00023157"/>
    </source>
</evidence>
<dbReference type="Proteomes" id="UP000515140">
    <property type="component" value="Unplaced"/>
</dbReference>
<feature type="domain" description="Lipocalin/cytosolic fatty-acid binding" evidence="9">
    <location>
        <begin position="33"/>
        <end position="168"/>
    </location>
</feature>
<dbReference type="PANTHER" id="PTHR11430">
    <property type="entry name" value="LIPOCALIN"/>
    <property type="match status" value="1"/>
</dbReference>
<dbReference type="PROSITE" id="PS00213">
    <property type="entry name" value="LIPOCALIN"/>
    <property type="match status" value="1"/>
</dbReference>
<dbReference type="PRINTS" id="PR01221">
    <property type="entry name" value="MAJORURINARY"/>
</dbReference>
<evidence type="ECO:0000259" key="9">
    <source>
        <dbReference type="Pfam" id="PF00061"/>
    </source>
</evidence>
<dbReference type="AlphaFoldDB" id="A0A6P5JTY6"/>
<dbReference type="GeneID" id="110205322"/>
<evidence type="ECO:0000256" key="3">
    <source>
        <dbReference type="ARBA" id="ARBA00022525"/>
    </source>
</evidence>
<dbReference type="Gene3D" id="2.40.128.20">
    <property type="match status" value="1"/>
</dbReference>
<proteinExistence type="inferred from homology"/>
<keyword evidence="4 8" id="KW-0732">Signal</keyword>
<organism evidence="10 11">
    <name type="scientific">Phascolarctos cinereus</name>
    <name type="common">Koala</name>
    <dbReference type="NCBI Taxonomy" id="38626"/>
    <lineage>
        <taxon>Eukaryota</taxon>
        <taxon>Metazoa</taxon>
        <taxon>Chordata</taxon>
        <taxon>Craniata</taxon>
        <taxon>Vertebrata</taxon>
        <taxon>Euteleostomi</taxon>
        <taxon>Mammalia</taxon>
        <taxon>Metatheria</taxon>
        <taxon>Diprotodontia</taxon>
        <taxon>Phascolarctidae</taxon>
        <taxon>Phascolarctos</taxon>
    </lineage>
</organism>
<feature type="signal peptide" evidence="8">
    <location>
        <begin position="1"/>
        <end position="20"/>
    </location>
</feature>
<dbReference type="InterPro" id="IPR012674">
    <property type="entry name" value="Calycin"/>
</dbReference>
<dbReference type="GO" id="GO:0005615">
    <property type="term" value="C:extracellular space"/>
    <property type="evidence" value="ECO:0007669"/>
    <property type="project" value="TreeGrafter"/>
</dbReference>
<keyword evidence="6" id="KW-1015">Disulfide bond</keyword>
<accession>A0A6P5JTY6</accession>
<evidence type="ECO:0000313" key="10">
    <source>
        <dbReference type="Proteomes" id="UP000515140"/>
    </source>
</evidence>
<dbReference type="KEGG" id="pcw:110205322"/>
<keyword evidence="10" id="KW-1185">Reference proteome</keyword>
<evidence type="ECO:0000256" key="2">
    <source>
        <dbReference type="ARBA" id="ARBA00006889"/>
    </source>
</evidence>
<comment type="subcellular location">
    <subcellularLocation>
        <location evidence="1">Secreted</location>
    </subcellularLocation>
</comment>
<keyword evidence="5" id="KW-0494">Milk protein</keyword>
<evidence type="ECO:0000313" key="11">
    <source>
        <dbReference type="RefSeq" id="XP_020837510.1"/>
    </source>
</evidence>
<evidence type="ECO:0000256" key="8">
    <source>
        <dbReference type="SAM" id="SignalP"/>
    </source>
</evidence>
<evidence type="ECO:0000256" key="4">
    <source>
        <dbReference type="ARBA" id="ARBA00022729"/>
    </source>
</evidence>
<dbReference type="InterPro" id="IPR000566">
    <property type="entry name" value="Lipocln_cytosolic_FA-bd_dom"/>
</dbReference>
<feature type="chain" id="PRO_5027665202" evidence="8">
    <location>
        <begin position="21"/>
        <end position="175"/>
    </location>
</feature>
<dbReference type="InterPro" id="IPR002345">
    <property type="entry name" value="Lipocalin"/>
</dbReference>
<evidence type="ECO:0000256" key="5">
    <source>
        <dbReference type="ARBA" id="ARBA00022743"/>
    </source>
</evidence>
<dbReference type="SUPFAM" id="SSF50814">
    <property type="entry name" value="Lipocalins"/>
    <property type="match status" value="1"/>
</dbReference>
<gene>
    <name evidence="11" type="primary">LOC110205322</name>
</gene>
<evidence type="ECO:0000256" key="7">
    <source>
        <dbReference type="RuleBase" id="RU003695"/>
    </source>
</evidence>
<dbReference type="InterPro" id="IPR022272">
    <property type="entry name" value="Lipocalin_CS"/>
</dbReference>
<evidence type="ECO:0000256" key="1">
    <source>
        <dbReference type="ARBA" id="ARBA00004613"/>
    </source>
</evidence>
<dbReference type="RefSeq" id="XP_020837510.1">
    <property type="nucleotide sequence ID" value="XM_020981851.1"/>
</dbReference>
<comment type="similarity">
    <text evidence="2 7">Belongs to the calycin superfamily. Lipocalin family.</text>
</comment>
<dbReference type="InParanoid" id="A0A6P5JTY6"/>
<dbReference type="GO" id="GO:0036094">
    <property type="term" value="F:small molecule binding"/>
    <property type="evidence" value="ECO:0007669"/>
    <property type="project" value="InterPro"/>
</dbReference>
<reference evidence="11" key="1">
    <citation type="submission" date="2025-08" db="UniProtKB">
        <authorList>
            <consortium name="RefSeq"/>
        </authorList>
    </citation>
    <scope>IDENTIFICATION</scope>
    <source>
        <tissue evidence="11">Spleen</tissue>
    </source>
</reference>
<protein>
    <submittedName>
        <fullName evidence="11">Major urinary protein 4-like</fullName>
    </submittedName>
</protein>
<keyword evidence="3" id="KW-0964">Secreted</keyword>
<name>A0A6P5JTY6_PHACI</name>
<dbReference type="Pfam" id="PF00061">
    <property type="entry name" value="Lipocalin"/>
    <property type="match status" value="1"/>
</dbReference>
<dbReference type="PANTHER" id="PTHR11430:SF76">
    <property type="entry name" value="MAJOR URINARY PROTEIN 1-RELATED"/>
    <property type="match status" value="1"/>
</dbReference>
<sequence length="175" mass="19932">MRLLLLTMGLALVCTLQVKATGSVNDINFNKLVGRWYPLFLASSEVGSNIAAFIHSIDMKANNLIFYFTLRRNGECSQVPVLAYKLENNKYKLRYPGNNVIYLEAADPNDYFLIYTTNEIHGMESKGVELYSRQKGGDLNQIIKSKFEEIYTLHGLKKENVIDLIKTDPCSRLLE</sequence>
<dbReference type="InterPro" id="IPR002971">
    <property type="entry name" value="Maj_urinary"/>
</dbReference>